<organism evidence="2 3">
    <name type="scientific">Helianthus annuus</name>
    <name type="common">Common sunflower</name>
    <dbReference type="NCBI Taxonomy" id="4232"/>
    <lineage>
        <taxon>Eukaryota</taxon>
        <taxon>Viridiplantae</taxon>
        <taxon>Streptophyta</taxon>
        <taxon>Embryophyta</taxon>
        <taxon>Tracheophyta</taxon>
        <taxon>Spermatophyta</taxon>
        <taxon>Magnoliopsida</taxon>
        <taxon>eudicotyledons</taxon>
        <taxon>Gunneridae</taxon>
        <taxon>Pentapetalae</taxon>
        <taxon>asterids</taxon>
        <taxon>campanulids</taxon>
        <taxon>Asterales</taxon>
        <taxon>Asteraceae</taxon>
        <taxon>Asteroideae</taxon>
        <taxon>Heliantheae alliance</taxon>
        <taxon>Heliantheae</taxon>
        <taxon>Helianthus</taxon>
    </lineage>
</organism>
<name>A0A251U666_HELAN</name>
<protein>
    <recommendedName>
        <fullName evidence="4">DVL</fullName>
    </recommendedName>
</protein>
<dbReference type="EMBL" id="CM007897">
    <property type="protein sequence ID" value="OTG18830.1"/>
    <property type="molecule type" value="Genomic_DNA"/>
</dbReference>
<accession>A0A251U666</accession>
<evidence type="ECO:0000313" key="2">
    <source>
        <dbReference type="EMBL" id="OTG18830.1"/>
    </source>
</evidence>
<proteinExistence type="predicted"/>
<dbReference type="InParanoid" id="A0A251U666"/>
<gene>
    <name evidence="2" type="ORF">HannXRQ_Chr08g0227361</name>
</gene>
<feature type="region of interest" description="Disordered" evidence="1">
    <location>
        <begin position="1"/>
        <end position="29"/>
    </location>
</feature>
<evidence type="ECO:0000313" key="3">
    <source>
        <dbReference type="Proteomes" id="UP000215914"/>
    </source>
</evidence>
<keyword evidence="3" id="KW-1185">Reference proteome</keyword>
<dbReference type="AlphaFoldDB" id="A0A251U666"/>
<sequence length="54" mass="5851">MSFSATPNYLSSSDVLSGGGGSGERRSHRLSLSDVVSNCLRRWVKKRKGFTDCG</sequence>
<dbReference type="Proteomes" id="UP000215914">
    <property type="component" value="Chromosome 8"/>
</dbReference>
<evidence type="ECO:0000256" key="1">
    <source>
        <dbReference type="SAM" id="MobiDB-lite"/>
    </source>
</evidence>
<reference evidence="3" key="1">
    <citation type="journal article" date="2017" name="Nature">
        <title>The sunflower genome provides insights into oil metabolism, flowering and Asterid evolution.</title>
        <authorList>
            <person name="Badouin H."/>
            <person name="Gouzy J."/>
            <person name="Grassa C.J."/>
            <person name="Murat F."/>
            <person name="Staton S.E."/>
            <person name="Cottret L."/>
            <person name="Lelandais-Briere C."/>
            <person name="Owens G.L."/>
            <person name="Carrere S."/>
            <person name="Mayjonade B."/>
            <person name="Legrand L."/>
            <person name="Gill N."/>
            <person name="Kane N.C."/>
            <person name="Bowers J.E."/>
            <person name="Hubner S."/>
            <person name="Bellec A."/>
            <person name="Berard A."/>
            <person name="Berges H."/>
            <person name="Blanchet N."/>
            <person name="Boniface M.C."/>
            <person name="Brunel D."/>
            <person name="Catrice O."/>
            <person name="Chaidir N."/>
            <person name="Claudel C."/>
            <person name="Donnadieu C."/>
            <person name="Faraut T."/>
            <person name="Fievet G."/>
            <person name="Helmstetter N."/>
            <person name="King M."/>
            <person name="Knapp S.J."/>
            <person name="Lai Z."/>
            <person name="Le Paslier M.C."/>
            <person name="Lippi Y."/>
            <person name="Lorenzon L."/>
            <person name="Mandel J.R."/>
            <person name="Marage G."/>
            <person name="Marchand G."/>
            <person name="Marquand E."/>
            <person name="Bret-Mestries E."/>
            <person name="Morien E."/>
            <person name="Nambeesan S."/>
            <person name="Nguyen T."/>
            <person name="Pegot-Espagnet P."/>
            <person name="Pouilly N."/>
            <person name="Raftis F."/>
            <person name="Sallet E."/>
            <person name="Schiex T."/>
            <person name="Thomas J."/>
            <person name="Vandecasteele C."/>
            <person name="Vares D."/>
            <person name="Vear F."/>
            <person name="Vautrin S."/>
            <person name="Crespi M."/>
            <person name="Mangin B."/>
            <person name="Burke J.M."/>
            <person name="Salse J."/>
            <person name="Munos S."/>
            <person name="Vincourt P."/>
            <person name="Rieseberg L.H."/>
            <person name="Langlade N.B."/>
        </authorList>
    </citation>
    <scope>NUCLEOTIDE SEQUENCE [LARGE SCALE GENOMIC DNA]</scope>
    <source>
        <strain evidence="3">cv. SF193</strain>
    </source>
</reference>
<evidence type="ECO:0008006" key="4">
    <source>
        <dbReference type="Google" id="ProtNLM"/>
    </source>
</evidence>